<dbReference type="InterPro" id="IPR001375">
    <property type="entry name" value="Peptidase_S9_cat"/>
</dbReference>
<dbReference type="GO" id="GO:0006508">
    <property type="term" value="P:proteolysis"/>
    <property type="evidence" value="ECO:0007669"/>
    <property type="project" value="UniProtKB-KW"/>
</dbReference>
<dbReference type="Pfam" id="PF00326">
    <property type="entry name" value="Peptidase_S9"/>
    <property type="match status" value="1"/>
</dbReference>
<feature type="region of interest" description="Disordered" evidence="5">
    <location>
        <begin position="1"/>
        <end position="22"/>
    </location>
</feature>
<dbReference type="InterPro" id="IPR023302">
    <property type="entry name" value="Pept_S9A_N"/>
</dbReference>
<gene>
    <name evidence="8" type="ORF">E4T21_06840</name>
</gene>
<feature type="domain" description="Peptidase S9A N-terminal" evidence="7">
    <location>
        <begin position="28"/>
        <end position="424"/>
    </location>
</feature>
<reference evidence="8" key="1">
    <citation type="submission" date="2021-02" db="EMBL/GenBank/DDBJ databases">
        <title>Strain Y2R2, a novel species of the genus Halomonas.</title>
        <authorList>
            <person name="Huang H."/>
        </authorList>
    </citation>
    <scope>NUCLEOTIDE SEQUENCE</scope>
    <source>
        <strain evidence="8">Y2R2</strain>
    </source>
</reference>
<dbReference type="SUPFAM" id="SSF50993">
    <property type="entry name" value="Peptidase/esterase 'gauge' domain"/>
    <property type="match status" value="1"/>
</dbReference>
<dbReference type="Gene3D" id="2.130.10.120">
    <property type="entry name" value="Prolyl oligopeptidase, N-terminal domain"/>
    <property type="match status" value="1"/>
</dbReference>
<evidence type="ECO:0000256" key="1">
    <source>
        <dbReference type="ARBA" id="ARBA00005228"/>
    </source>
</evidence>
<dbReference type="InterPro" id="IPR002471">
    <property type="entry name" value="Pept_S9_AS"/>
</dbReference>
<dbReference type="InterPro" id="IPR051543">
    <property type="entry name" value="Serine_Peptidase_S9A"/>
</dbReference>
<evidence type="ECO:0000256" key="2">
    <source>
        <dbReference type="ARBA" id="ARBA00022670"/>
    </source>
</evidence>
<organism evidence="8 9">
    <name type="scientific">Halomonas binhaiensis</name>
    <dbReference type="NCBI Taxonomy" id="2562282"/>
    <lineage>
        <taxon>Bacteria</taxon>
        <taxon>Pseudomonadati</taxon>
        <taxon>Pseudomonadota</taxon>
        <taxon>Gammaproteobacteria</taxon>
        <taxon>Oceanospirillales</taxon>
        <taxon>Halomonadaceae</taxon>
        <taxon>Halomonas</taxon>
    </lineage>
</organism>
<dbReference type="OrthoDB" id="9801421at2"/>
<evidence type="ECO:0000256" key="5">
    <source>
        <dbReference type="SAM" id="MobiDB-lite"/>
    </source>
</evidence>
<comment type="similarity">
    <text evidence="1">Belongs to the peptidase S9A family.</text>
</comment>
<dbReference type="PRINTS" id="PR00862">
    <property type="entry name" value="PROLIGOPTASE"/>
</dbReference>
<dbReference type="GO" id="GO:0004252">
    <property type="term" value="F:serine-type endopeptidase activity"/>
    <property type="evidence" value="ECO:0007669"/>
    <property type="project" value="InterPro"/>
</dbReference>
<evidence type="ECO:0000259" key="7">
    <source>
        <dbReference type="Pfam" id="PF02897"/>
    </source>
</evidence>
<keyword evidence="3" id="KW-0378">Hydrolase</keyword>
<evidence type="ECO:0000313" key="8">
    <source>
        <dbReference type="EMBL" id="QEM81282.1"/>
    </source>
</evidence>
<dbReference type="Pfam" id="PF02897">
    <property type="entry name" value="Peptidase_S9_N"/>
    <property type="match status" value="1"/>
</dbReference>
<keyword evidence="4" id="KW-0720">Serine protease</keyword>
<evidence type="ECO:0000259" key="6">
    <source>
        <dbReference type="Pfam" id="PF00326"/>
    </source>
</evidence>
<dbReference type="Gene3D" id="3.40.50.1820">
    <property type="entry name" value="alpha/beta hydrolase"/>
    <property type="match status" value="1"/>
</dbReference>
<dbReference type="PANTHER" id="PTHR11757">
    <property type="entry name" value="PROTEASE FAMILY S9A OLIGOPEPTIDASE"/>
    <property type="match status" value="1"/>
</dbReference>
<feature type="domain" description="Peptidase S9 prolyl oligopeptidase catalytic" evidence="6">
    <location>
        <begin position="483"/>
        <end position="703"/>
    </location>
</feature>
<keyword evidence="2" id="KW-0645">Protease</keyword>
<evidence type="ECO:0000256" key="4">
    <source>
        <dbReference type="ARBA" id="ARBA00022825"/>
    </source>
</evidence>
<evidence type="ECO:0000256" key="3">
    <source>
        <dbReference type="ARBA" id="ARBA00022801"/>
    </source>
</evidence>
<sequence length="720" mass="80324">MKAQPPNAPGTSSATCPAKDFLHPDDPNWDWLEQRDDDNVKAFLAAANTESDAWFTPLMPLAEQLYQGHLARRELAVKGLPTPLDHYTVWSETAADADYPLWWRHPNGNSTAKECFFDLETRAHQHTFFELGDMTLSPDEEWLAWSEDTQGDETYQLYLKRLPDGEPQLLLEQIGPELCWAEDNSTLLFTRYDATQRPDSVWRLTLELSGPVGNIHFPTPQLILREDDPQFWVGLGKTRSRTWLIIESASKDTSETHLVPAAHPATPALCILPRQSGVEYALDHRPGAFYLLHNRNAVHFQLDVIDEDLAISSSPDIATMTRVLLPHRQDVTLEGIDAYSWGLVVTERDHEQAQLHLHRIELDAKGNICLDEPLPCSTGLLSIGMADSPHFDTRTLRLREESFTTPPSWWEVDLDGATRTLLKRQTVHGDLTPQDLVCDRIWATSHDGERVPVSIVRRADLANQAMPTLLYGYGAYGEALDPWFSISRLELLQRGIAFAVAHVRGGGERGEPWYLAGKLEHKTNSFEDFLAARDALVEHGLADAERIVAYGASAGGLLVGASLNAAPGSFCAAVLDVPFVDVLRTMNNPDLPLTTAEYTEWGDPQEPAAARRIRSYSPLDNLAAADWPAVFLQGSWHDTRVPYWEPAKLYARLAMANIDNPELSNRPVLLRTDMEAGHGGASGRFKAWRDGARQDAFILWALGLADDGKHIDFASPLTHA</sequence>
<dbReference type="EMBL" id="CP038437">
    <property type="protein sequence ID" value="QEM81282.1"/>
    <property type="molecule type" value="Genomic_DNA"/>
</dbReference>
<accession>A0A5C1NC66</accession>
<dbReference type="RefSeq" id="WP_149284296.1">
    <property type="nucleotide sequence ID" value="NZ_CP038437.2"/>
</dbReference>
<dbReference type="InterPro" id="IPR029058">
    <property type="entry name" value="AB_hydrolase_fold"/>
</dbReference>
<name>A0A5C1NC66_9GAMM</name>
<dbReference type="AlphaFoldDB" id="A0A5C1NC66"/>
<keyword evidence="9" id="KW-1185">Reference proteome</keyword>
<protein>
    <submittedName>
        <fullName evidence="8">S9 family peptidase</fullName>
    </submittedName>
</protein>
<dbReference type="SUPFAM" id="SSF53474">
    <property type="entry name" value="alpha/beta-Hydrolases"/>
    <property type="match status" value="1"/>
</dbReference>
<dbReference type="PANTHER" id="PTHR11757:SF19">
    <property type="entry name" value="PROLYL ENDOPEPTIDASE-LIKE"/>
    <property type="match status" value="1"/>
</dbReference>
<dbReference type="Proteomes" id="UP000324285">
    <property type="component" value="Chromosome"/>
</dbReference>
<dbReference type="InterPro" id="IPR002470">
    <property type="entry name" value="Peptidase_S9A"/>
</dbReference>
<dbReference type="PROSITE" id="PS00708">
    <property type="entry name" value="PRO_ENDOPEP_SER"/>
    <property type="match status" value="1"/>
</dbReference>
<evidence type="ECO:0000313" key="9">
    <source>
        <dbReference type="Proteomes" id="UP000324285"/>
    </source>
</evidence>
<dbReference type="KEGG" id="hbh:E4T21_06840"/>
<proteinExistence type="inferred from homology"/>